<dbReference type="GeneTree" id="ENSGT00940000160348"/>
<dbReference type="InterPro" id="IPR002223">
    <property type="entry name" value="Kunitz_BPTI"/>
</dbReference>
<evidence type="ECO:0000256" key="2">
    <source>
        <dbReference type="ARBA" id="ARBA00022900"/>
    </source>
</evidence>
<keyword evidence="4" id="KW-0472">Membrane</keyword>
<feature type="domain" description="BPTI/Kunitz inhibitor" evidence="5">
    <location>
        <begin position="90"/>
        <end position="140"/>
    </location>
</feature>
<dbReference type="PRINTS" id="PR00759">
    <property type="entry name" value="BASICPTASE"/>
</dbReference>
<evidence type="ECO:0000256" key="3">
    <source>
        <dbReference type="ARBA" id="ARBA00023157"/>
    </source>
</evidence>
<dbReference type="SUPFAM" id="SSF57362">
    <property type="entry name" value="BPTI-like"/>
    <property type="match status" value="2"/>
</dbReference>
<dbReference type="PANTHER" id="PTHR47247">
    <property type="entry name" value="KUNITZ-TYPE PROTEASE INHIBITOR 2"/>
    <property type="match status" value="1"/>
</dbReference>
<dbReference type="PROSITE" id="PS00280">
    <property type="entry name" value="BPTI_KUNITZ_1"/>
    <property type="match status" value="2"/>
</dbReference>
<dbReference type="CDD" id="cd00109">
    <property type="entry name" value="Kunitz-type"/>
    <property type="match status" value="1"/>
</dbReference>
<keyword evidence="4" id="KW-0812">Transmembrane</keyword>
<proteinExistence type="predicted"/>
<dbReference type="Proteomes" id="UP000264800">
    <property type="component" value="Unplaced"/>
</dbReference>
<feature type="transmembrane region" description="Helical" evidence="4">
    <location>
        <begin position="171"/>
        <end position="194"/>
    </location>
</feature>
<keyword evidence="7" id="KW-1185">Reference proteome</keyword>
<dbReference type="InterPro" id="IPR036880">
    <property type="entry name" value="Kunitz_BPTI_sf"/>
</dbReference>
<organism evidence="6 7">
    <name type="scientific">Kryptolebias marmoratus</name>
    <name type="common">Mangrove killifish</name>
    <name type="synonym">Rivulus marmoratus</name>
    <dbReference type="NCBI Taxonomy" id="37003"/>
    <lineage>
        <taxon>Eukaryota</taxon>
        <taxon>Metazoa</taxon>
        <taxon>Chordata</taxon>
        <taxon>Craniata</taxon>
        <taxon>Vertebrata</taxon>
        <taxon>Euteleostomi</taxon>
        <taxon>Actinopterygii</taxon>
        <taxon>Neopterygii</taxon>
        <taxon>Teleostei</taxon>
        <taxon>Neoteleostei</taxon>
        <taxon>Acanthomorphata</taxon>
        <taxon>Ovalentaria</taxon>
        <taxon>Atherinomorphae</taxon>
        <taxon>Cyprinodontiformes</taxon>
        <taxon>Rivulidae</taxon>
        <taxon>Kryptolebias</taxon>
    </lineage>
</organism>
<dbReference type="Gene3D" id="4.10.410.10">
    <property type="entry name" value="Pancreatic trypsin inhibitor Kunitz domain"/>
    <property type="match status" value="2"/>
</dbReference>
<keyword evidence="1" id="KW-0646">Protease inhibitor</keyword>
<dbReference type="PROSITE" id="PS50279">
    <property type="entry name" value="BPTI_KUNITZ_2"/>
    <property type="match status" value="2"/>
</dbReference>
<feature type="domain" description="BPTI/Kunitz inhibitor" evidence="5">
    <location>
        <begin position="10"/>
        <end position="60"/>
    </location>
</feature>
<evidence type="ECO:0000313" key="6">
    <source>
        <dbReference type="Ensembl" id="ENSKMAP00000008887.1"/>
    </source>
</evidence>
<dbReference type="AlphaFoldDB" id="A0A3Q3F5Q9"/>
<keyword evidence="3" id="KW-1015">Disulfide bond</keyword>
<reference evidence="6" key="2">
    <citation type="submission" date="2025-09" db="UniProtKB">
        <authorList>
            <consortium name="Ensembl"/>
        </authorList>
    </citation>
    <scope>IDENTIFICATION</scope>
</reference>
<keyword evidence="4" id="KW-1133">Transmembrane helix</keyword>
<evidence type="ECO:0000259" key="5">
    <source>
        <dbReference type="PROSITE" id="PS50279"/>
    </source>
</evidence>
<sequence>MAPAESSPEFTAEPQVGPCRAAMKRWYFNKETGSCQTFTYGGCRGNKNNYENEDNCKTTCAGETGVPAVRDHLFARCIVGNCCVSASELCGLSPEPGRCRAAFPKFYYDPSSASCQSFLYGGCGGNANNFDSVEECMSRCSGQGKDRYRSEAHTWYTCLPLSHLFLSCRSAFFLFVTLAVMSVMLLATLIIFTLRRHRLSRRSSVR</sequence>
<dbReference type="GO" id="GO:0004867">
    <property type="term" value="F:serine-type endopeptidase inhibitor activity"/>
    <property type="evidence" value="ECO:0007669"/>
    <property type="project" value="UniProtKB-KW"/>
</dbReference>
<dbReference type="FunFam" id="4.10.410.10:FF:000004">
    <property type="entry name" value="Tissue factor pathway inhibitor"/>
    <property type="match status" value="1"/>
</dbReference>
<evidence type="ECO:0000313" key="7">
    <source>
        <dbReference type="Proteomes" id="UP000264800"/>
    </source>
</evidence>
<dbReference type="SMART" id="SM00131">
    <property type="entry name" value="KU"/>
    <property type="match status" value="2"/>
</dbReference>
<dbReference type="STRING" id="37003.ENSKMAP00000008887"/>
<protein>
    <recommendedName>
        <fullName evidence="5">BPTI/Kunitz inhibitor domain-containing protein</fullName>
    </recommendedName>
</protein>
<accession>A0A3Q3F5Q9</accession>
<dbReference type="PANTHER" id="PTHR47247:SF1">
    <property type="entry name" value="KUNITZ-TYPE PROTEASE INHIBITOR 2"/>
    <property type="match status" value="1"/>
</dbReference>
<dbReference type="OMA" id="DINCASE"/>
<dbReference type="Ensembl" id="ENSKMAT00000009021.1">
    <property type="protein sequence ID" value="ENSKMAP00000008887.1"/>
    <property type="gene ID" value="ENSKMAG00000006678.1"/>
</dbReference>
<dbReference type="InterPro" id="IPR020901">
    <property type="entry name" value="Prtase_inh_Kunz-CS"/>
</dbReference>
<reference evidence="6" key="1">
    <citation type="submission" date="2025-08" db="UniProtKB">
        <authorList>
            <consortium name="Ensembl"/>
        </authorList>
    </citation>
    <scope>IDENTIFICATION</scope>
</reference>
<dbReference type="Pfam" id="PF00014">
    <property type="entry name" value="Kunitz_BPTI"/>
    <property type="match status" value="2"/>
</dbReference>
<keyword evidence="2" id="KW-0722">Serine protease inhibitor</keyword>
<evidence type="ECO:0000256" key="4">
    <source>
        <dbReference type="SAM" id="Phobius"/>
    </source>
</evidence>
<evidence type="ECO:0000256" key="1">
    <source>
        <dbReference type="ARBA" id="ARBA00022690"/>
    </source>
</evidence>
<name>A0A3Q3F5Q9_KRYMA</name>